<reference evidence="1" key="2">
    <citation type="journal article" date="2015" name="Fish Shellfish Immunol.">
        <title>Early steps in the European eel (Anguilla anguilla)-Vibrio vulnificus interaction in the gills: Role of the RtxA13 toxin.</title>
        <authorList>
            <person name="Callol A."/>
            <person name="Pajuelo D."/>
            <person name="Ebbesson L."/>
            <person name="Teles M."/>
            <person name="MacKenzie S."/>
            <person name="Amaro C."/>
        </authorList>
    </citation>
    <scope>NUCLEOTIDE SEQUENCE</scope>
</reference>
<accession>A0A0E9VTB7</accession>
<reference evidence="1" key="1">
    <citation type="submission" date="2014-11" db="EMBL/GenBank/DDBJ databases">
        <authorList>
            <person name="Amaro Gonzalez C."/>
        </authorList>
    </citation>
    <scope>NUCLEOTIDE SEQUENCE</scope>
</reference>
<name>A0A0E9VTB7_ANGAN</name>
<organism evidence="1">
    <name type="scientific">Anguilla anguilla</name>
    <name type="common">European freshwater eel</name>
    <name type="synonym">Muraena anguilla</name>
    <dbReference type="NCBI Taxonomy" id="7936"/>
    <lineage>
        <taxon>Eukaryota</taxon>
        <taxon>Metazoa</taxon>
        <taxon>Chordata</taxon>
        <taxon>Craniata</taxon>
        <taxon>Vertebrata</taxon>
        <taxon>Euteleostomi</taxon>
        <taxon>Actinopterygii</taxon>
        <taxon>Neopterygii</taxon>
        <taxon>Teleostei</taxon>
        <taxon>Anguilliformes</taxon>
        <taxon>Anguillidae</taxon>
        <taxon>Anguilla</taxon>
    </lineage>
</organism>
<sequence>MTSKHLLPSGFCS</sequence>
<proteinExistence type="predicted"/>
<evidence type="ECO:0000313" key="1">
    <source>
        <dbReference type="EMBL" id="JAH81349.1"/>
    </source>
</evidence>
<protein>
    <submittedName>
        <fullName evidence="1">Uncharacterized protein</fullName>
    </submittedName>
</protein>
<dbReference type="EMBL" id="GBXM01027228">
    <property type="protein sequence ID" value="JAH81349.1"/>
    <property type="molecule type" value="Transcribed_RNA"/>
</dbReference>